<dbReference type="OrthoDB" id="542013at2759"/>
<keyword evidence="3" id="KW-0560">Oxidoreductase</keyword>
<reference evidence="4" key="1">
    <citation type="submission" date="2019-03" db="EMBL/GenBank/DDBJ databases">
        <title>Long read genome sequence of the mycoparasitic Pythium oligandrum ATCC 38472 isolated from sugarbeet rhizosphere.</title>
        <authorList>
            <person name="Gaulin E."/>
        </authorList>
    </citation>
    <scope>NUCLEOTIDE SEQUENCE</scope>
    <source>
        <strain evidence="4">ATCC 38472_TT</strain>
    </source>
</reference>
<dbReference type="Pfam" id="PF00106">
    <property type="entry name" value="adh_short"/>
    <property type="match status" value="1"/>
</dbReference>
<keyword evidence="5" id="KW-1185">Reference proteome</keyword>
<dbReference type="SUPFAM" id="SSF51735">
    <property type="entry name" value="NAD(P)-binding Rossmann-fold domains"/>
    <property type="match status" value="1"/>
</dbReference>
<dbReference type="InterPro" id="IPR002347">
    <property type="entry name" value="SDR_fam"/>
</dbReference>
<evidence type="ECO:0000256" key="2">
    <source>
        <dbReference type="ARBA" id="ARBA00022857"/>
    </source>
</evidence>
<accession>A0A8K1FG33</accession>
<comment type="caution">
    <text evidence="4">The sequence shown here is derived from an EMBL/GenBank/DDBJ whole genome shotgun (WGS) entry which is preliminary data.</text>
</comment>
<dbReference type="PANTHER" id="PTHR24320:SF282">
    <property type="entry name" value="WW DOMAIN-CONTAINING OXIDOREDUCTASE"/>
    <property type="match status" value="1"/>
</dbReference>
<evidence type="ECO:0000313" key="4">
    <source>
        <dbReference type="EMBL" id="TMW59579.1"/>
    </source>
</evidence>
<organism evidence="4 5">
    <name type="scientific">Pythium oligandrum</name>
    <name type="common">Mycoparasitic fungus</name>
    <dbReference type="NCBI Taxonomy" id="41045"/>
    <lineage>
        <taxon>Eukaryota</taxon>
        <taxon>Sar</taxon>
        <taxon>Stramenopiles</taxon>
        <taxon>Oomycota</taxon>
        <taxon>Peronosporomycetes</taxon>
        <taxon>Pythiales</taxon>
        <taxon>Pythiaceae</taxon>
        <taxon>Pythium</taxon>
    </lineage>
</organism>
<dbReference type="PANTHER" id="PTHR24320">
    <property type="entry name" value="RETINOL DEHYDROGENASE"/>
    <property type="match status" value="1"/>
</dbReference>
<gene>
    <name evidence="4" type="ORF">Poli38472_004648</name>
</gene>
<dbReference type="EMBL" id="SPLM01000109">
    <property type="protein sequence ID" value="TMW59579.1"/>
    <property type="molecule type" value="Genomic_DNA"/>
</dbReference>
<dbReference type="Gene3D" id="3.40.50.720">
    <property type="entry name" value="NAD(P)-binding Rossmann-like Domain"/>
    <property type="match status" value="1"/>
</dbReference>
<dbReference type="GO" id="GO:0016491">
    <property type="term" value="F:oxidoreductase activity"/>
    <property type="evidence" value="ECO:0007669"/>
    <property type="project" value="UniProtKB-KW"/>
</dbReference>
<dbReference type="Proteomes" id="UP000794436">
    <property type="component" value="Unassembled WGS sequence"/>
</dbReference>
<comment type="similarity">
    <text evidence="1">Belongs to the short-chain dehydrogenases/reductases (SDR) family.</text>
</comment>
<dbReference type="AlphaFoldDB" id="A0A8K1FG33"/>
<keyword evidence="2" id="KW-0521">NADP</keyword>
<evidence type="ECO:0000313" key="5">
    <source>
        <dbReference type="Proteomes" id="UP000794436"/>
    </source>
</evidence>
<evidence type="ECO:0000256" key="1">
    <source>
        <dbReference type="ARBA" id="ARBA00006484"/>
    </source>
</evidence>
<proteinExistence type="inferred from homology"/>
<protein>
    <submittedName>
        <fullName evidence="4">Uncharacterized protein</fullName>
    </submittedName>
</protein>
<evidence type="ECO:0000256" key="3">
    <source>
        <dbReference type="ARBA" id="ARBA00023002"/>
    </source>
</evidence>
<sequence>MSKVVLVTGGNTGLGFHAALALAKMDNTHVIVTGRSLERVQAAVDKIQAEAASSSVVEAGLLDLGDLMGIHEYAAKFKTRGLTIDALLCNGGVNITGGKTQTVDGFETTFGVNHLGHFYLVSLLRDVTRRVVMVTSETHDPEEKVPVTPPNVSDLEQLAFGYEKYDGHEAYTTSKLCNLLFMKEFVSRYPDGPECISYTPGLVPDTAILRDSTVDTEMLIKIAIEHSIPIHTCEESGRFMARLCADDWTVHGWTSDMYIRIDVPHEPSVLAMDSQLARSLWEKSEELIARVFQS</sequence>
<name>A0A8K1FG33_PYTOL</name>
<dbReference type="InterPro" id="IPR036291">
    <property type="entry name" value="NAD(P)-bd_dom_sf"/>
</dbReference>